<dbReference type="GO" id="GO:0008483">
    <property type="term" value="F:transaminase activity"/>
    <property type="evidence" value="ECO:0007669"/>
    <property type="project" value="UniProtKB-KW"/>
</dbReference>
<dbReference type="PANTHER" id="PTHR11986:SF79">
    <property type="entry name" value="ACETYLORNITHINE AMINOTRANSFERASE, MITOCHONDRIAL"/>
    <property type="match status" value="1"/>
</dbReference>
<dbReference type="Gene3D" id="3.40.640.10">
    <property type="entry name" value="Type I PLP-dependent aspartate aminotransferase-like (Major domain)"/>
    <property type="match status" value="1"/>
</dbReference>
<evidence type="ECO:0000256" key="1">
    <source>
        <dbReference type="ARBA" id="ARBA00001933"/>
    </source>
</evidence>
<comment type="caution">
    <text evidence="6">The sequence shown here is derived from an EMBL/GenBank/DDBJ whole genome shotgun (WGS) entry which is preliminary data.</text>
</comment>
<dbReference type="Pfam" id="PF00202">
    <property type="entry name" value="Aminotran_3"/>
    <property type="match status" value="1"/>
</dbReference>
<sequence length="542" mass="61355">MKNHSHEIKFIEDVANTASKNILRKLSKYTKNELALKSDEKKILQRESNLFKKKFRDTLIYSLKLSQEALEGNRKSAKRVWYFNQEMKAKRKIIDGVFPHAARAWILDGLIIKKQYAGIKYLVGLNDLDGAVLDVLNSASSINLGAENPWLLMMDRIEDFMGWKDNVCNAYHPGLRQSFAFEILKNLYPVKKSRKNLYIHMESSASIVDSIAIETVNAYAEKVLKLDNARVLAVDGTWAGGFGSAREATGFGVDNQQIRRMGKATWVDRSLPAPTKDYRNEFIKKLSEKIAKKQVSGLYLEPDILGDLGLIKTDIKLLLEVKKLMKKSRLPIILDCVQQLGRTGSYWGENVDKIFSDFDLLVLTTAKSASNGQPFGMVMLPSTIEKEAYPFTQITTNQMNGPLLRVLLVAELLRDYRLQNWFEQKSNAIEKIANQEKFPIKNLFGKFLNRGVFVATNDNAKLVQIALLVEDGVLVGALPSAIRYQPMLLELSETNENVARIIFRRVKQVLKGNVSKEVKKIYNLMSGVSSGLARENKGRLKN</sequence>
<protein>
    <recommendedName>
        <fullName evidence="8">Aminotransferase class III</fullName>
    </recommendedName>
</protein>
<reference evidence="6 7" key="1">
    <citation type="journal article" date="2016" name="Nat. Commun.">
        <title>Thousands of microbial genomes shed light on interconnected biogeochemical processes in an aquifer system.</title>
        <authorList>
            <person name="Anantharaman K."/>
            <person name="Brown C.T."/>
            <person name="Hug L.A."/>
            <person name="Sharon I."/>
            <person name="Castelle C.J."/>
            <person name="Probst A.J."/>
            <person name="Thomas B.C."/>
            <person name="Singh A."/>
            <person name="Wilkins M.J."/>
            <person name="Karaoz U."/>
            <person name="Brodie E.L."/>
            <person name="Williams K.H."/>
            <person name="Hubbard S.S."/>
            <person name="Banfield J.F."/>
        </authorList>
    </citation>
    <scope>NUCLEOTIDE SEQUENCE [LARGE SCALE GENOMIC DNA]</scope>
</reference>
<proteinExistence type="inferred from homology"/>
<dbReference type="InterPro" id="IPR005814">
    <property type="entry name" value="Aminotrans_3"/>
</dbReference>
<evidence type="ECO:0000313" key="7">
    <source>
        <dbReference type="Proteomes" id="UP000177208"/>
    </source>
</evidence>
<name>A0A1F7GBR4_9BACT</name>
<dbReference type="GO" id="GO:0042802">
    <property type="term" value="F:identical protein binding"/>
    <property type="evidence" value="ECO:0007669"/>
    <property type="project" value="TreeGrafter"/>
</dbReference>
<comment type="similarity">
    <text evidence="5">Belongs to the class-III pyridoxal-phosphate-dependent aminotransferase family.</text>
</comment>
<comment type="cofactor">
    <cofactor evidence="1">
        <name>pyridoxal 5'-phosphate</name>
        <dbReference type="ChEBI" id="CHEBI:597326"/>
    </cofactor>
</comment>
<dbReference type="InterPro" id="IPR050103">
    <property type="entry name" value="Class-III_PLP-dep_AT"/>
</dbReference>
<evidence type="ECO:0000256" key="3">
    <source>
        <dbReference type="ARBA" id="ARBA00022679"/>
    </source>
</evidence>
<keyword evidence="3" id="KW-0808">Transferase</keyword>
<dbReference type="GO" id="GO:0030170">
    <property type="term" value="F:pyridoxal phosphate binding"/>
    <property type="evidence" value="ECO:0007669"/>
    <property type="project" value="InterPro"/>
</dbReference>
<dbReference type="Proteomes" id="UP000177208">
    <property type="component" value="Unassembled WGS sequence"/>
</dbReference>
<dbReference type="InterPro" id="IPR015421">
    <property type="entry name" value="PyrdxlP-dep_Trfase_major"/>
</dbReference>
<dbReference type="InterPro" id="IPR015422">
    <property type="entry name" value="PyrdxlP-dep_Trfase_small"/>
</dbReference>
<dbReference type="InterPro" id="IPR015424">
    <property type="entry name" value="PyrdxlP-dep_Trfase"/>
</dbReference>
<dbReference type="Gene3D" id="3.90.1150.10">
    <property type="entry name" value="Aspartate Aminotransferase, domain 1"/>
    <property type="match status" value="1"/>
</dbReference>
<evidence type="ECO:0000256" key="2">
    <source>
        <dbReference type="ARBA" id="ARBA00022576"/>
    </source>
</evidence>
<keyword evidence="2" id="KW-0032">Aminotransferase</keyword>
<gene>
    <name evidence="6" type="ORF">A2774_02905</name>
</gene>
<dbReference type="EMBL" id="MFZG01000023">
    <property type="protein sequence ID" value="OGK16379.1"/>
    <property type="molecule type" value="Genomic_DNA"/>
</dbReference>
<evidence type="ECO:0000256" key="4">
    <source>
        <dbReference type="ARBA" id="ARBA00022898"/>
    </source>
</evidence>
<dbReference type="AlphaFoldDB" id="A0A1F7GBR4"/>
<accession>A0A1F7GBR4</accession>
<evidence type="ECO:0000313" key="6">
    <source>
        <dbReference type="EMBL" id="OGK16379.1"/>
    </source>
</evidence>
<dbReference type="SUPFAM" id="SSF53383">
    <property type="entry name" value="PLP-dependent transferases"/>
    <property type="match status" value="1"/>
</dbReference>
<evidence type="ECO:0000256" key="5">
    <source>
        <dbReference type="RuleBase" id="RU003560"/>
    </source>
</evidence>
<dbReference type="PANTHER" id="PTHR11986">
    <property type="entry name" value="AMINOTRANSFERASE CLASS III"/>
    <property type="match status" value="1"/>
</dbReference>
<evidence type="ECO:0008006" key="8">
    <source>
        <dbReference type="Google" id="ProtNLM"/>
    </source>
</evidence>
<organism evidence="6 7">
    <name type="scientific">Candidatus Roizmanbacteria bacterium RIFCSPHIGHO2_01_FULL_39_12c</name>
    <dbReference type="NCBI Taxonomy" id="1802031"/>
    <lineage>
        <taxon>Bacteria</taxon>
        <taxon>Candidatus Roizmaniibacteriota</taxon>
    </lineage>
</organism>
<keyword evidence="4 5" id="KW-0663">Pyridoxal phosphate</keyword>